<dbReference type="Pfam" id="PF01841">
    <property type="entry name" value="Transglut_core"/>
    <property type="match status" value="1"/>
</dbReference>
<sequence length="644" mass="73524">MKRQFFAQTSLAVSFITAMVMVGLEVSPWVALFSLGLLIWKWGVEKFHWRNLSRKVTGGLSVLLLAQILVQYRTLIGQDPSYTFLLGLSALRVMDYENERDHRFLVLLGFVLISIKALFSLDIYWIVPSGLAFAGLWYSLLSPELPQRGKILLKVFALSVPGAVILFFAFPRFVLPWAMSRGEATGQIGFSEELNPGRVAELAGVANMVFRAKLSDLPIKSSQELYWRGSVLVNSRGLSWRPGMLGIKPRNEAEGEKPADKHYEVALEPHANTFLFVLEGTEQVQLELGNSFSLNASVFRSARPLMTTTVYRGRWNEGSIDRQTPDEEYLKIPELRGQVAAWVNITKEKHPTPAARIEALQAFYQENDFTYTLNPGAYGGVNELESFLFHRRRGFCEHFAGSYATLARALGIPARVIVGYQGGRYNPMGEFWRVSQRDAHAWVEIFNDGRWQRVDPTQWVAPLRLVIGAEDFFNLSEEDQKVFARDIQWRPKAGDSITLWDRVGFVMDDLNYRWTYFLVDFDRTSQKSFWQSLIDLKLQLVVGLIFVAVLCVLIFRSLFKNKGLLSEEQVLYHAVLSWGQKQDIFPEEAETPLQYLERLGKEHPSKKAILRKVSEYYDQKAYAKKPLSGEGAKILTEWKEASRN</sequence>
<dbReference type="GO" id="GO:0006508">
    <property type="term" value="P:proteolysis"/>
    <property type="evidence" value="ECO:0007669"/>
    <property type="project" value="UniProtKB-KW"/>
</dbReference>
<dbReference type="PANTHER" id="PTHR42736">
    <property type="entry name" value="PROTEIN-GLUTAMINE GAMMA-GLUTAMYLTRANSFERASE"/>
    <property type="match status" value="1"/>
</dbReference>
<dbReference type="PANTHER" id="PTHR42736:SF1">
    <property type="entry name" value="PROTEIN-GLUTAMINE GAMMA-GLUTAMYLTRANSFERASE"/>
    <property type="match status" value="1"/>
</dbReference>
<dbReference type="AlphaFoldDB" id="A0A1Z3N3Q6"/>
<keyword evidence="1" id="KW-0472">Membrane</keyword>
<dbReference type="InterPro" id="IPR021878">
    <property type="entry name" value="TgpA_N"/>
</dbReference>
<dbReference type="SMART" id="SM00460">
    <property type="entry name" value="TGc"/>
    <property type="match status" value="1"/>
</dbReference>
<dbReference type="InterPro" id="IPR002931">
    <property type="entry name" value="Transglutaminase-like"/>
</dbReference>
<dbReference type="Proteomes" id="UP000197003">
    <property type="component" value="Chromosome"/>
</dbReference>
<evidence type="ECO:0000259" key="2">
    <source>
        <dbReference type="SMART" id="SM00460"/>
    </source>
</evidence>
<feature type="domain" description="Transglutaminase-like" evidence="2">
    <location>
        <begin position="388"/>
        <end position="458"/>
    </location>
</feature>
<protein>
    <submittedName>
        <fullName evidence="3">Cysteine protease</fullName>
    </submittedName>
</protein>
<dbReference type="Pfam" id="PF13559">
    <property type="entry name" value="DUF4129"/>
    <property type="match status" value="1"/>
</dbReference>
<dbReference type="InterPro" id="IPR025403">
    <property type="entry name" value="TgpA-like_C"/>
</dbReference>
<evidence type="ECO:0000313" key="4">
    <source>
        <dbReference type="Proteomes" id="UP000197003"/>
    </source>
</evidence>
<proteinExistence type="predicted"/>
<keyword evidence="1" id="KW-1133">Transmembrane helix</keyword>
<dbReference type="InterPro" id="IPR038765">
    <property type="entry name" value="Papain-like_cys_pep_sf"/>
</dbReference>
<name>A0A1Z3N3Q6_BDEBC</name>
<feature type="transmembrane region" description="Helical" evidence="1">
    <location>
        <begin position="538"/>
        <end position="559"/>
    </location>
</feature>
<keyword evidence="1" id="KW-0812">Transmembrane</keyword>
<dbReference type="Gene3D" id="3.10.620.30">
    <property type="match status" value="1"/>
</dbReference>
<keyword evidence="3" id="KW-0645">Protease</keyword>
<dbReference type="OrthoDB" id="5287387at2"/>
<evidence type="ECO:0000256" key="1">
    <source>
        <dbReference type="SAM" id="Phobius"/>
    </source>
</evidence>
<dbReference type="Pfam" id="PF11992">
    <property type="entry name" value="TgpA_N"/>
    <property type="match status" value="1"/>
</dbReference>
<dbReference type="InterPro" id="IPR052901">
    <property type="entry name" value="Bact_TGase-like"/>
</dbReference>
<dbReference type="SUPFAM" id="SSF54001">
    <property type="entry name" value="Cysteine proteinases"/>
    <property type="match status" value="1"/>
</dbReference>
<reference evidence="3 4" key="1">
    <citation type="submission" date="2017-04" db="EMBL/GenBank/DDBJ databases">
        <title>Whole genome sequence of Bdellovibrio bacteriovorus strain SSB218315.</title>
        <authorList>
            <person name="Oyedara O."/>
            <person name="Rodriguez-Perez M.A."/>
        </authorList>
    </citation>
    <scope>NUCLEOTIDE SEQUENCE [LARGE SCALE GENOMIC DNA]</scope>
    <source>
        <strain evidence="3 4">SSB218315</strain>
    </source>
</reference>
<feature type="transmembrane region" description="Helical" evidence="1">
    <location>
        <begin position="151"/>
        <end position="170"/>
    </location>
</feature>
<evidence type="ECO:0000313" key="3">
    <source>
        <dbReference type="EMBL" id="ASD62112.1"/>
    </source>
</evidence>
<feature type="transmembrane region" description="Helical" evidence="1">
    <location>
        <begin position="12"/>
        <end position="40"/>
    </location>
</feature>
<dbReference type="GO" id="GO:0008233">
    <property type="term" value="F:peptidase activity"/>
    <property type="evidence" value="ECO:0007669"/>
    <property type="project" value="UniProtKB-KW"/>
</dbReference>
<dbReference type="EMBL" id="CP020946">
    <property type="protein sequence ID" value="ASD62112.1"/>
    <property type="molecule type" value="Genomic_DNA"/>
</dbReference>
<keyword evidence="3" id="KW-0378">Hydrolase</keyword>
<gene>
    <name evidence="3" type="ORF">B9G79_00305</name>
</gene>
<accession>A0A1Z3N3Q6</accession>
<organism evidence="3 4">
    <name type="scientific">Bdellovibrio bacteriovorus</name>
    <dbReference type="NCBI Taxonomy" id="959"/>
    <lineage>
        <taxon>Bacteria</taxon>
        <taxon>Pseudomonadati</taxon>
        <taxon>Bdellovibrionota</taxon>
        <taxon>Bdellovibrionia</taxon>
        <taxon>Bdellovibrionales</taxon>
        <taxon>Pseudobdellovibrionaceae</taxon>
        <taxon>Bdellovibrio</taxon>
    </lineage>
</organism>
<feature type="transmembrane region" description="Helical" evidence="1">
    <location>
        <begin position="104"/>
        <end position="127"/>
    </location>
</feature>
<dbReference type="RefSeq" id="WP_088563781.1">
    <property type="nucleotide sequence ID" value="NZ_CP020946.1"/>
</dbReference>